<dbReference type="PANTHER" id="PTHR22619:SF1">
    <property type="entry name" value="ZINC FINGER SWIM DOMAIN-CONTAINING PROTEIN 8"/>
    <property type="match status" value="1"/>
</dbReference>
<accession>A0A0L7LJT2</accession>
<keyword evidence="2" id="KW-1185">Reference proteome</keyword>
<dbReference type="AlphaFoldDB" id="A0A0L7LJT2"/>
<reference evidence="1 2" key="1">
    <citation type="journal article" date="2015" name="Genome Biol. Evol.">
        <title>The genome of winter moth (Operophtera brumata) provides a genomic perspective on sexual dimorphism and phenology.</title>
        <authorList>
            <person name="Derks M.F."/>
            <person name="Smit S."/>
            <person name="Salis L."/>
            <person name="Schijlen E."/>
            <person name="Bossers A."/>
            <person name="Mateman C."/>
            <person name="Pijl A.S."/>
            <person name="de Ridder D."/>
            <person name="Groenen M.A."/>
            <person name="Visser M.E."/>
            <person name="Megens H.J."/>
        </authorList>
    </citation>
    <scope>NUCLEOTIDE SEQUENCE [LARGE SCALE GENOMIC DNA]</scope>
    <source>
        <strain evidence="1">WM2013NL</strain>
        <tissue evidence="1">Head and thorax</tissue>
    </source>
</reference>
<name>A0A0L7LJT2_OPEBR</name>
<dbReference type="PANTHER" id="PTHR22619">
    <property type="entry name" value="ZINC FINGER SWIM DOMAIN CONTAINING PROTEIN 4, 5, 6"/>
    <property type="match status" value="1"/>
</dbReference>
<comment type="caution">
    <text evidence="1">The sequence shown here is derived from an EMBL/GenBank/DDBJ whole genome shotgun (WGS) entry which is preliminary data.</text>
</comment>
<evidence type="ECO:0000313" key="1">
    <source>
        <dbReference type="EMBL" id="KOB75823.1"/>
    </source>
</evidence>
<protein>
    <submittedName>
        <fullName evidence="1">Uncharacterized protein</fullName>
    </submittedName>
</protein>
<dbReference type="STRING" id="104452.A0A0L7LJT2"/>
<dbReference type="GO" id="GO:0031462">
    <property type="term" value="C:Cul2-RING ubiquitin ligase complex"/>
    <property type="evidence" value="ECO:0007669"/>
    <property type="project" value="TreeGrafter"/>
</dbReference>
<dbReference type="Proteomes" id="UP000037510">
    <property type="component" value="Unassembled WGS sequence"/>
</dbReference>
<gene>
    <name evidence="1" type="ORF">OBRU01_06718</name>
</gene>
<sequence>MANVYEAEHPLLCEGTRRQRGELAITLLSYYKDDPANVYEAEHPLLCEGTRRQRGELAITLLTYYKDDPANVYEAEHPLLCEGTRRQRGELAITLLSYYKDDPANVYEAEHPLLCEGTRRQRGELALTLLSYYKDDPLLDRDIHQLTKGPMGASWTSQVHYYKRVYPSVPNQPSEALAHFMFELAKSVLFKAGGSSSTSLFTQTSCAREHHGPHRVNKSLENSFTMV</sequence>
<dbReference type="EMBL" id="JTDY01000802">
    <property type="protein sequence ID" value="KOB75823.1"/>
    <property type="molecule type" value="Genomic_DNA"/>
</dbReference>
<organism evidence="1 2">
    <name type="scientific">Operophtera brumata</name>
    <name type="common">Winter moth</name>
    <name type="synonym">Phalaena brumata</name>
    <dbReference type="NCBI Taxonomy" id="104452"/>
    <lineage>
        <taxon>Eukaryota</taxon>
        <taxon>Metazoa</taxon>
        <taxon>Ecdysozoa</taxon>
        <taxon>Arthropoda</taxon>
        <taxon>Hexapoda</taxon>
        <taxon>Insecta</taxon>
        <taxon>Pterygota</taxon>
        <taxon>Neoptera</taxon>
        <taxon>Endopterygota</taxon>
        <taxon>Lepidoptera</taxon>
        <taxon>Glossata</taxon>
        <taxon>Ditrysia</taxon>
        <taxon>Geometroidea</taxon>
        <taxon>Geometridae</taxon>
        <taxon>Larentiinae</taxon>
        <taxon>Operophtera</taxon>
    </lineage>
</organism>
<evidence type="ECO:0000313" key="2">
    <source>
        <dbReference type="Proteomes" id="UP000037510"/>
    </source>
</evidence>
<proteinExistence type="predicted"/>